<gene>
    <name evidence="2" type="ORF">SD77_2439</name>
</gene>
<dbReference type="PANTHER" id="PTHR42879">
    <property type="entry name" value="3-OXOACYL-(ACYL-CARRIER-PROTEIN) REDUCTASE"/>
    <property type="match status" value="1"/>
</dbReference>
<reference evidence="2 3" key="1">
    <citation type="submission" date="2015-01" db="EMBL/GenBank/DDBJ databases">
        <title>Genome Assembly of Bacillus badius MTCC 1458.</title>
        <authorList>
            <person name="Verma A."/>
            <person name="Khatri I."/>
            <person name="Mual P."/>
            <person name="Subramanian S."/>
            <person name="Krishnamurthi S."/>
        </authorList>
    </citation>
    <scope>NUCLEOTIDE SEQUENCE [LARGE SCALE GENOMIC DNA]</scope>
    <source>
        <strain evidence="2 3">MTCC 1458</strain>
    </source>
</reference>
<accession>A0ABR5AZ14</accession>
<evidence type="ECO:0000256" key="1">
    <source>
        <dbReference type="ARBA" id="ARBA00006484"/>
    </source>
</evidence>
<protein>
    <submittedName>
        <fullName evidence="2">3-oxoacyl-[acyl-carrier protein] reductase</fullName>
    </submittedName>
</protein>
<comment type="caution">
    <text evidence="2">The sequence shown here is derived from an EMBL/GenBank/DDBJ whole genome shotgun (WGS) entry which is preliminary data.</text>
</comment>
<organism evidence="2 3">
    <name type="scientific">Bacillus badius</name>
    <dbReference type="NCBI Taxonomy" id="1455"/>
    <lineage>
        <taxon>Bacteria</taxon>
        <taxon>Bacillati</taxon>
        <taxon>Bacillota</taxon>
        <taxon>Bacilli</taxon>
        <taxon>Bacillales</taxon>
        <taxon>Bacillaceae</taxon>
        <taxon>Pseudobacillus</taxon>
    </lineage>
</organism>
<dbReference type="EMBL" id="JXLP01000002">
    <property type="protein sequence ID" value="KIL79985.1"/>
    <property type="molecule type" value="Genomic_DNA"/>
</dbReference>
<dbReference type="Proteomes" id="UP000031982">
    <property type="component" value="Unassembled WGS sequence"/>
</dbReference>
<dbReference type="PANTHER" id="PTHR42879:SF2">
    <property type="entry name" value="3-OXOACYL-[ACYL-CARRIER-PROTEIN] REDUCTASE FABG"/>
    <property type="match status" value="1"/>
</dbReference>
<dbReference type="Gene3D" id="3.40.50.720">
    <property type="entry name" value="NAD(P)-binding Rossmann-like Domain"/>
    <property type="match status" value="1"/>
</dbReference>
<dbReference type="CDD" id="cd05233">
    <property type="entry name" value="SDR_c"/>
    <property type="match status" value="1"/>
</dbReference>
<keyword evidence="3" id="KW-1185">Reference proteome</keyword>
<dbReference type="RefSeq" id="WP_041096804.1">
    <property type="nucleotide sequence ID" value="NZ_JARTHD010000004.1"/>
</dbReference>
<name>A0ABR5AZ14_BACBA</name>
<dbReference type="PRINTS" id="PR00080">
    <property type="entry name" value="SDRFAMILY"/>
</dbReference>
<evidence type="ECO:0000313" key="2">
    <source>
        <dbReference type="EMBL" id="KIL79985.1"/>
    </source>
</evidence>
<dbReference type="InterPro" id="IPR050259">
    <property type="entry name" value="SDR"/>
</dbReference>
<dbReference type="PRINTS" id="PR00081">
    <property type="entry name" value="GDHRDH"/>
</dbReference>
<proteinExistence type="inferred from homology"/>
<evidence type="ECO:0000313" key="3">
    <source>
        <dbReference type="Proteomes" id="UP000031982"/>
    </source>
</evidence>
<dbReference type="SUPFAM" id="SSF51735">
    <property type="entry name" value="NAD(P)-binding Rossmann-fold domains"/>
    <property type="match status" value="1"/>
</dbReference>
<dbReference type="Pfam" id="PF13561">
    <property type="entry name" value="adh_short_C2"/>
    <property type="match status" value="1"/>
</dbReference>
<sequence>MGRKTALITGGSRGIGKCTAAVLAERGYNIIINYRTSKTEAEKLTAELSEQFGVGAIAVQGDISKKSDCEALIDQSAESFGGVDVLIHNAGPYISLRKTMDEYEWDEWQYMINGNLNSAFYLTKLALPYMRAEKWGRVITFGYDRVETAPGWIYRSAFAAAKAGLASLTRTLSLEEAKHGITANMICPGDIAERWKEETIANARRETSPLVPVGRPGTGEDLARVVSFLVSDDADFITGSMIPVTGGQDVLGKIYRADYDNRPQE</sequence>
<dbReference type="InterPro" id="IPR002347">
    <property type="entry name" value="SDR_fam"/>
</dbReference>
<comment type="similarity">
    <text evidence="1">Belongs to the short-chain dehydrogenases/reductases (SDR) family.</text>
</comment>
<dbReference type="InterPro" id="IPR036291">
    <property type="entry name" value="NAD(P)-bd_dom_sf"/>
</dbReference>